<sequence>MNSTVPPTACERGSLPSDSALRDMYGPLDQKDIDRMAQVSAALDVPHDWSPCDDAGTVGVGPGMFLCITTRHIVDNIACDFACSVHMGRERRVALGVRRERHGWVLYFAVVPGADLPGAMIVPAGTFGSPLDSGIAAAVRVTYPKMASPSCSVIAGLCGAMSAHAQRWLPPYVLDRTVLLQSVWVTENDIADAVRTLAKAVERPGSGTRRLVLSPRPHEFQSSLIHLSYATEPIDADKETVDRMEQCTVDGTASIARTQTPVAPTRHQTTDQGPVALLGLYPDMTTSEAVRVLAIADSLADVPHQWTAQPTGDVSVAVHDLGAPLALVKKTVHSVGQGIGGQRRVLLCALRRDGAYTHLRIAAERPASTPKVQTVDDLLDLYPDVTAREIVALARVIGALAGTPTEWVPSRSGHVFDGQGPFAPTESVAQRIADAVRPLVLSRSSSGVGAVPHHAVLTIDRDQDTRDLVYRFAVVCTSSGLTC</sequence>
<dbReference type="EMBL" id="LC625835">
    <property type="protein sequence ID" value="BCU03854.1"/>
    <property type="molecule type" value="Genomic_DNA"/>
</dbReference>
<dbReference type="Pfam" id="PF19178">
    <property type="entry name" value="DUF5860"/>
    <property type="match status" value="1"/>
</dbReference>
<name>A0A811BP25_9VIRU</name>
<reference evidence="2" key="1">
    <citation type="submission" date="2021-04" db="EMBL/GenBank/DDBJ databases">
        <title>Draft Genome Sequence of Pandoravirus japonicus, Isolated from the Sabaishi River of Niigata, Japan.</title>
        <authorList>
            <person name="Hosokawa N."/>
            <person name="Takahashi H."/>
            <person name="Aoki K."/>
            <person name="Takemura M."/>
        </authorList>
    </citation>
    <scope>NUCLEOTIDE SEQUENCE</scope>
</reference>
<dbReference type="Proteomes" id="UP001253637">
    <property type="component" value="Segment"/>
</dbReference>
<feature type="domain" description="DUF5860" evidence="1">
    <location>
        <begin position="272"/>
        <end position="435"/>
    </location>
</feature>
<accession>A0A811BP25</accession>
<evidence type="ECO:0000313" key="3">
    <source>
        <dbReference type="Proteomes" id="UP001253637"/>
    </source>
</evidence>
<proteinExistence type="predicted"/>
<evidence type="ECO:0000259" key="1">
    <source>
        <dbReference type="Pfam" id="PF19178"/>
    </source>
</evidence>
<organism evidence="2 3">
    <name type="scientific">Pandoravirus japonicus</name>
    <dbReference type="NCBI Taxonomy" id="2823154"/>
    <lineage>
        <taxon>Viruses</taxon>
        <taxon>Pandoravirus</taxon>
    </lineage>
</organism>
<protein>
    <recommendedName>
        <fullName evidence="1">DUF5860 domain-containing protein</fullName>
    </recommendedName>
</protein>
<evidence type="ECO:0000313" key="2">
    <source>
        <dbReference type="EMBL" id="BCU03854.1"/>
    </source>
</evidence>
<dbReference type="InterPro" id="IPR043848">
    <property type="entry name" value="DUF5860"/>
</dbReference>